<reference evidence="11" key="1">
    <citation type="submission" date="2021-02" db="EMBL/GenBank/DDBJ databases">
        <authorList>
            <person name="Nowell W R."/>
        </authorList>
    </citation>
    <scope>NUCLEOTIDE SEQUENCE</scope>
</reference>
<evidence type="ECO:0000256" key="9">
    <source>
        <dbReference type="SAM" id="Phobius"/>
    </source>
</evidence>
<comment type="similarity">
    <text evidence="8">Belongs to the G-protein coupled receptor 1 family.</text>
</comment>
<organism evidence="11 13">
    <name type="scientific">Didymodactylos carnosus</name>
    <dbReference type="NCBI Taxonomy" id="1234261"/>
    <lineage>
        <taxon>Eukaryota</taxon>
        <taxon>Metazoa</taxon>
        <taxon>Spiralia</taxon>
        <taxon>Gnathifera</taxon>
        <taxon>Rotifera</taxon>
        <taxon>Eurotatoria</taxon>
        <taxon>Bdelloidea</taxon>
        <taxon>Philodinida</taxon>
        <taxon>Philodinidae</taxon>
        <taxon>Didymodactylos</taxon>
    </lineage>
</organism>
<dbReference type="Gene3D" id="1.20.1070.10">
    <property type="entry name" value="Rhodopsin 7-helix transmembrane proteins"/>
    <property type="match status" value="2"/>
</dbReference>
<dbReference type="AlphaFoldDB" id="A0A815KQT5"/>
<protein>
    <recommendedName>
        <fullName evidence="10">G-protein coupled receptors family 1 profile domain-containing protein</fullName>
    </recommendedName>
</protein>
<feature type="transmembrane region" description="Helical" evidence="9">
    <location>
        <begin position="163"/>
        <end position="181"/>
    </location>
</feature>
<dbReference type="InterPro" id="IPR017452">
    <property type="entry name" value="GPCR_Rhodpsn_7TM"/>
</dbReference>
<dbReference type="SUPFAM" id="SSF81321">
    <property type="entry name" value="Family A G protein-coupled receptor-like"/>
    <property type="match status" value="1"/>
</dbReference>
<keyword evidence="4 8" id="KW-0297">G-protein coupled receptor</keyword>
<evidence type="ECO:0000256" key="3">
    <source>
        <dbReference type="ARBA" id="ARBA00022989"/>
    </source>
</evidence>
<feature type="transmembrane region" description="Helical" evidence="9">
    <location>
        <begin position="26"/>
        <end position="52"/>
    </location>
</feature>
<evidence type="ECO:0000256" key="1">
    <source>
        <dbReference type="ARBA" id="ARBA00004141"/>
    </source>
</evidence>
<gene>
    <name evidence="11" type="ORF">GPM918_LOCUS32949</name>
    <name evidence="12" type="ORF">SRO942_LOCUS33621</name>
</gene>
<accession>A0A815KQT5</accession>
<feature type="transmembrane region" description="Helical" evidence="9">
    <location>
        <begin position="114"/>
        <end position="138"/>
    </location>
</feature>
<keyword evidence="13" id="KW-1185">Reference proteome</keyword>
<evidence type="ECO:0000259" key="10">
    <source>
        <dbReference type="PROSITE" id="PS50262"/>
    </source>
</evidence>
<comment type="caution">
    <text evidence="11">The sequence shown here is derived from an EMBL/GenBank/DDBJ whole genome shotgun (WGS) entry which is preliminary data.</text>
</comment>
<dbReference type="PANTHER" id="PTHR45695:SF9">
    <property type="entry name" value="LEUCOKININ RECEPTOR"/>
    <property type="match status" value="1"/>
</dbReference>
<keyword evidence="5 9" id="KW-0472">Membrane</keyword>
<dbReference type="InterPro" id="IPR000276">
    <property type="entry name" value="GPCR_Rhodpsn"/>
</dbReference>
<dbReference type="Proteomes" id="UP000681722">
    <property type="component" value="Unassembled WGS sequence"/>
</dbReference>
<dbReference type="OrthoDB" id="5987936at2759"/>
<evidence type="ECO:0000313" key="13">
    <source>
        <dbReference type="Proteomes" id="UP000663829"/>
    </source>
</evidence>
<sequence>MYTMNITNYNSTKTLYDPLPSYEQTIILIIYCFIFVLGLIAITDLLFLLLSVPLTTYLGLRETWPFGHILCKIHIYLAHVFLQATCFTLAVMSIDRYLYIVQVRAKLEWRTTRNTFVICFLIWAVIIICYSKLMYYLIRNSKSISKQQTASFHQSVRTKQKRVTKMVVIVTLVFAICWLPIQTLELLNCTKSPLLRTFSYRHPKLLNRIRIVSHALSYFNSCLNPYLYALLNRNFCADAINVILKLCQCIPSINNSLSTTSCKQRIMENVISRHTHELHKGPRIENDIVHQEMVNLKDSYNAGYQIEIMMEEPTVNVSDHLSANNTNNL</sequence>
<keyword evidence="6 8" id="KW-0675">Receptor</keyword>
<keyword evidence="2 8" id="KW-0812">Transmembrane</keyword>
<evidence type="ECO:0000256" key="6">
    <source>
        <dbReference type="ARBA" id="ARBA00023170"/>
    </source>
</evidence>
<dbReference type="GO" id="GO:0004930">
    <property type="term" value="F:G protein-coupled receptor activity"/>
    <property type="evidence" value="ECO:0007669"/>
    <property type="project" value="UniProtKB-KW"/>
</dbReference>
<evidence type="ECO:0000313" key="11">
    <source>
        <dbReference type="EMBL" id="CAF1394280.1"/>
    </source>
</evidence>
<keyword evidence="3 9" id="KW-1133">Transmembrane helix</keyword>
<dbReference type="PANTHER" id="PTHR45695">
    <property type="entry name" value="LEUCOKININ RECEPTOR-RELATED"/>
    <property type="match status" value="1"/>
</dbReference>
<dbReference type="PRINTS" id="PR00237">
    <property type="entry name" value="GPCRRHODOPSN"/>
</dbReference>
<evidence type="ECO:0000256" key="5">
    <source>
        <dbReference type="ARBA" id="ARBA00023136"/>
    </source>
</evidence>
<evidence type="ECO:0000313" key="12">
    <source>
        <dbReference type="EMBL" id="CAF4288521.1"/>
    </source>
</evidence>
<dbReference type="Pfam" id="PF00001">
    <property type="entry name" value="7tm_1"/>
    <property type="match status" value="1"/>
</dbReference>
<dbReference type="PROSITE" id="PS50262">
    <property type="entry name" value="G_PROTEIN_RECEP_F1_2"/>
    <property type="match status" value="1"/>
</dbReference>
<comment type="subcellular location">
    <subcellularLocation>
        <location evidence="1">Membrane</location>
        <topology evidence="1">Multi-pass membrane protein</topology>
    </subcellularLocation>
</comment>
<dbReference type="Proteomes" id="UP000663829">
    <property type="component" value="Unassembled WGS sequence"/>
</dbReference>
<dbReference type="PROSITE" id="PS00237">
    <property type="entry name" value="G_PROTEIN_RECEP_F1_1"/>
    <property type="match status" value="1"/>
</dbReference>
<dbReference type="EMBL" id="CAJNOQ010017173">
    <property type="protein sequence ID" value="CAF1394280.1"/>
    <property type="molecule type" value="Genomic_DNA"/>
</dbReference>
<feature type="transmembrane region" description="Helical" evidence="9">
    <location>
        <begin position="73"/>
        <end position="94"/>
    </location>
</feature>
<evidence type="ECO:0000256" key="7">
    <source>
        <dbReference type="ARBA" id="ARBA00023224"/>
    </source>
</evidence>
<dbReference type="EMBL" id="CAJOBC010082583">
    <property type="protein sequence ID" value="CAF4288521.1"/>
    <property type="molecule type" value="Genomic_DNA"/>
</dbReference>
<evidence type="ECO:0000256" key="2">
    <source>
        <dbReference type="ARBA" id="ARBA00022692"/>
    </source>
</evidence>
<keyword evidence="7 8" id="KW-0807">Transducer</keyword>
<evidence type="ECO:0000256" key="8">
    <source>
        <dbReference type="RuleBase" id="RU000688"/>
    </source>
</evidence>
<proteinExistence type="inferred from homology"/>
<feature type="domain" description="G-protein coupled receptors family 1 profile" evidence="10">
    <location>
        <begin position="1"/>
        <end position="228"/>
    </location>
</feature>
<dbReference type="GO" id="GO:0005886">
    <property type="term" value="C:plasma membrane"/>
    <property type="evidence" value="ECO:0007669"/>
    <property type="project" value="TreeGrafter"/>
</dbReference>
<name>A0A815KQT5_9BILA</name>
<evidence type="ECO:0000256" key="4">
    <source>
        <dbReference type="ARBA" id="ARBA00023040"/>
    </source>
</evidence>